<evidence type="ECO:0000313" key="2">
    <source>
        <dbReference type="Proteomes" id="UP000324222"/>
    </source>
</evidence>
<dbReference type="EMBL" id="VSRR010004915">
    <property type="protein sequence ID" value="MPC41068.1"/>
    <property type="molecule type" value="Genomic_DNA"/>
</dbReference>
<proteinExistence type="predicted"/>
<protein>
    <submittedName>
        <fullName evidence="1">Uncharacterized protein</fullName>
    </submittedName>
</protein>
<accession>A0A5B7F7H5</accession>
<dbReference type="Proteomes" id="UP000324222">
    <property type="component" value="Unassembled WGS sequence"/>
</dbReference>
<sequence length="88" mass="9723">MPKPAPFGYITRTAGSSKRFSSEAQNSSNESLFLSEKMIKHCVVIINQVSARKRGRTPLPDTNNKEEKHYVDYAAAAATMTTTINTIC</sequence>
<gene>
    <name evidence="1" type="ORF">E2C01_034649</name>
</gene>
<dbReference type="AlphaFoldDB" id="A0A5B7F7H5"/>
<comment type="caution">
    <text evidence="1">The sequence shown here is derived from an EMBL/GenBank/DDBJ whole genome shotgun (WGS) entry which is preliminary data.</text>
</comment>
<organism evidence="1 2">
    <name type="scientific">Portunus trituberculatus</name>
    <name type="common">Swimming crab</name>
    <name type="synonym">Neptunus trituberculatus</name>
    <dbReference type="NCBI Taxonomy" id="210409"/>
    <lineage>
        <taxon>Eukaryota</taxon>
        <taxon>Metazoa</taxon>
        <taxon>Ecdysozoa</taxon>
        <taxon>Arthropoda</taxon>
        <taxon>Crustacea</taxon>
        <taxon>Multicrustacea</taxon>
        <taxon>Malacostraca</taxon>
        <taxon>Eumalacostraca</taxon>
        <taxon>Eucarida</taxon>
        <taxon>Decapoda</taxon>
        <taxon>Pleocyemata</taxon>
        <taxon>Brachyura</taxon>
        <taxon>Eubrachyura</taxon>
        <taxon>Portunoidea</taxon>
        <taxon>Portunidae</taxon>
        <taxon>Portuninae</taxon>
        <taxon>Portunus</taxon>
    </lineage>
</organism>
<evidence type="ECO:0000313" key="1">
    <source>
        <dbReference type="EMBL" id="MPC41068.1"/>
    </source>
</evidence>
<keyword evidence="2" id="KW-1185">Reference proteome</keyword>
<reference evidence="1 2" key="1">
    <citation type="submission" date="2019-05" db="EMBL/GenBank/DDBJ databases">
        <title>Another draft genome of Portunus trituberculatus and its Hox gene families provides insights of decapod evolution.</title>
        <authorList>
            <person name="Jeong J.-H."/>
            <person name="Song I."/>
            <person name="Kim S."/>
            <person name="Choi T."/>
            <person name="Kim D."/>
            <person name="Ryu S."/>
            <person name="Kim W."/>
        </authorList>
    </citation>
    <scope>NUCLEOTIDE SEQUENCE [LARGE SCALE GENOMIC DNA]</scope>
    <source>
        <tissue evidence="1">Muscle</tissue>
    </source>
</reference>
<name>A0A5B7F7H5_PORTR</name>